<evidence type="ECO:0000313" key="2">
    <source>
        <dbReference type="Proteomes" id="UP001283361"/>
    </source>
</evidence>
<proteinExistence type="predicted"/>
<name>A0AAE0YRS5_9GAST</name>
<organism evidence="1 2">
    <name type="scientific">Elysia crispata</name>
    <name type="common">lettuce slug</name>
    <dbReference type="NCBI Taxonomy" id="231223"/>
    <lineage>
        <taxon>Eukaryota</taxon>
        <taxon>Metazoa</taxon>
        <taxon>Spiralia</taxon>
        <taxon>Lophotrochozoa</taxon>
        <taxon>Mollusca</taxon>
        <taxon>Gastropoda</taxon>
        <taxon>Heterobranchia</taxon>
        <taxon>Euthyneura</taxon>
        <taxon>Panpulmonata</taxon>
        <taxon>Sacoglossa</taxon>
        <taxon>Placobranchoidea</taxon>
        <taxon>Plakobranchidae</taxon>
        <taxon>Elysia</taxon>
    </lineage>
</organism>
<accession>A0AAE0YRS5</accession>
<sequence>MNVISSVLGMGHARFLSADVPTVISKNMYEMWTSVDRRRAAQDERHILRPKDGSCPIFVRGPPHSDLQEHKSGQPWTVADQLTMMSTCSSLSTGHARFLSADLPTVISKNMYEMWTSVDRRRAAQDERHILRPKDGSCPIFVRGPPHSDLQEHV</sequence>
<dbReference type="EMBL" id="JAWDGP010005579">
    <property type="protein sequence ID" value="KAK3755951.1"/>
    <property type="molecule type" value="Genomic_DNA"/>
</dbReference>
<dbReference type="AlphaFoldDB" id="A0AAE0YRS5"/>
<dbReference type="Proteomes" id="UP001283361">
    <property type="component" value="Unassembled WGS sequence"/>
</dbReference>
<comment type="caution">
    <text evidence="1">The sequence shown here is derived from an EMBL/GenBank/DDBJ whole genome shotgun (WGS) entry which is preliminary data.</text>
</comment>
<reference evidence="1" key="1">
    <citation type="journal article" date="2023" name="G3 (Bethesda)">
        <title>A reference genome for the long-term kleptoplast-retaining sea slug Elysia crispata morphotype clarki.</title>
        <authorList>
            <person name="Eastman K.E."/>
            <person name="Pendleton A.L."/>
            <person name="Shaikh M.A."/>
            <person name="Suttiyut T."/>
            <person name="Ogas R."/>
            <person name="Tomko P."/>
            <person name="Gavelis G."/>
            <person name="Widhalm J.R."/>
            <person name="Wisecaver J.H."/>
        </authorList>
    </citation>
    <scope>NUCLEOTIDE SEQUENCE</scope>
    <source>
        <strain evidence="1">ECLA1</strain>
    </source>
</reference>
<gene>
    <name evidence="1" type="ORF">RRG08_062933</name>
</gene>
<evidence type="ECO:0000313" key="1">
    <source>
        <dbReference type="EMBL" id="KAK3755951.1"/>
    </source>
</evidence>
<protein>
    <submittedName>
        <fullName evidence="1">Uncharacterized protein</fullName>
    </submittedName>
</protein>
<keyword evidence="2" id="KW-1185">Reference proteome</keyword>